<dbReference type="GO" id="GO:0005524">
    <property type="term" value="F:ATP binding"/>
    <property type="evidence" value="ECO:0007669"/>
    <property type="project" value="UniProtKB-KW"/>
</dbReference>
<feature type="binding site" evidence="9">
    <location>
        <begin position="9"/>
        <end position="10"/>
    </location>
    <ligand>
        <name>ATP</name>
        <dbReference type="ChEBI" id="CHEBI:30616"/>
    </ligand>
</feature>
<dbReference type="UniPathway" id="UPA00241">
    <property type="reaction ID" value="UER00355"/>
</dbReference>
<evidence type="ECO:0000256" key="4">
    <source>
        <dbReference type="ARBA" id="ARBA00022741"/>
    </source>
</evidence>
<dbReference type="AlphaFoldDB" id="A0A3R6FCN2"/>
<dbReference type="EMBL" id="QRNB01000031">
    <property type="protein sequence ID" value="RHK10478.1"/>
    <property type="molecule type" value="Genomic_DNA"/>
</dbReference>
<keyword evidence="1 9" id="KW-0963">Cytoplasm</keyword>
<dbReference type="PANTHER" id="PTHR21342">
    <property type="entry name" value="PHOSPHOPANTETHEINE ADENYLYLTRANSFERASE"/>
    <property type="match status" value="1"/>
</dbReference>
<dbReference type="InterPro" id="IPR014729">
    <property type="entry name" value="Rossmann-like_a/b/a_fold"/>
</dbReference>
<dbReference type="Proteomes" id="UP001204486">
    <property type="component" value="Unassembled WGS sequence"/>
</dbReference>
<keyword evidence="7 9" id="KW-0173">Coenzyme A biosynthesis</keyword>
<evidence type="ECO:0000313" key="13">
    <source>
        <dbReference type="Proteomes" id="UP000286211"/>
    </source>
</evidence>
<feature type="site" description="Transition state stabilizer" evidence="9">
    <location>
        <position position="17"/>
    </location>
</feature>
<protein>
    <recommendedName>
        <fullName evidence="9">Phosphopantetheine adenylyltransferase</fullName>
        <ecNumber evidence="9">2.7.7.3</ecNumber>
    </recommendedName>
    <alternativeName>
        <fullName evidence="9">Dephospho-CoA pyrophosphorylase</fullName>
    </alternativeName>
    <alternativeName>
        <fullName evidence="9">Pantetheine-phosphate adenylyltransferase</fullName>
        <shortName evidence="9">PPAT</shortName>
    </alternativeName>
</protein>
<proteinExistence type="inferred from homology"/>
<dbReference type="Proteomes" id="UP000286211">
    <property type="component" value="Unassembled WGS sequence"/>
</dbReference>
<keyword evidence="6 9" id="KW-0460">Magnesium</keyword>
<comment type="catalytic activity">
    <reaction evidence="8 9">
        <text>(R)-4'-phosphopantetheine + ATP + H(+) = 3'-dephospho-CoA + diphosphate</text>
        <dbReference type="Rhea" id="RHEA:19801"/>
        <dbReference type="ChEBI" id="CHEBI:15378"/>
        <dbReference type="ChEBI" id="CHEBI:30616"/>
        <dbReference type="ChEBI" id="CHEBI:33019"/>
        <dbReference type="ChEBI" id="CHEBI:57328"/>
        <dbReference type="ChEBI" id="CHEBI:61723"/>
        <dbReference type="EC" id="2.7.7.3"/>
    </reaction>
</comment>
<dbReference type="NCBIfam" id="TIGR00125">
    <property type="entry name" value="cyt_tran_rel"/>
    <property type="match status" value="1"/>
</dbReference>
<reference evidence="11" key="2">
    <citation type="submission" date="2022-07" db="EMBL/GenBank/DDBJ databases">
        <title>Prevotella copri.</title>
        <authorList>
            <person name="Yang C."/>
        </authorList>
    </citation>
    <scope>NUCLEOTIDE SEQUENCE</scope>
    <source>
        <strain evidence="11">HF1476</strain>
    </source>
</reference>
<comment type="function">
    <text evidence="9">Reversibly transfers an adenylyl group from ATP to 4'-phosphopantetheine, yielding dephospho-CoA (dPCoA) and pyrophosphate.</text>
</comment>
<dbReference type="Gene3D" id="3.40.50.620">
    <property type="entry name" value="HUPs"/>
    <property type="match status" value="1"/>
</dbReference>
<comment type="pathway">
    <text evidence="9">Cofactor biosynthesis; coenzyme A biosynthesis; CoA from (R)-pantothenate: step 4/5.</text>
</comment>
<dbReference type="HAMAP" id="MF_00151">
    <property type="entry name" value="PPAT_bact"/>
    <property type="match status" value="1"/>
</dbReference>
<dbReference type="RefSeq" id="WP_119236253.1">
    <property type="nucleotide sequence ID" value="NZ_JANDWK010000007.1"/>
</dbReference>
<dbReference type="NCBIfam" id="TIGR01510">
    <property type="entry name" value="coaD_prev_kdtB"/>
    <property type="match status" value="1"/>
</dbReference>
<dbReference type="GO" id="GO:0005737">
    <property type="term" value="C:cytoplasm"/>
    <property type="evidence" value="ECO:0007669"/>
    <property type="project" value="UniProtKB-SubCell"/>
</dbReference>
<reference evidence="12 13" key="1">
    <citation type="submission" date="2018-08" db="EMBL/GenBank/DDBJ databases">
        <title>A genome reference for cultivated species of the human gut microbiota.</title>
        <authorList>
            <person name="Zou Y."/>
            <person name="Xue W."/>
            <person name="Luo G."/>
        </authorList>
    </citation>
    <scope>NUCLEOTIDE SEQUENCE [LARGE SCALE GENOMIC DNA]</scope>
    <source>
        <strain evidence="12 13">AF46-2NS</strain>
    </source>
</reference>
<feature type="binding site" evidence="9">
    <location>
        <position position="17"/>
    </location>
    <ligand>
        <name>ATP</name>
        <dbReference type="ChEBI" id="CHEBI:30616"/>
    </ligand>
</feature>
<dbReference type="InterPro" id="IPR001980">
    <property type="entry name" value="PPAT"/>
</dbReference>
<dbReference type="PANTHER" id="PTHR21342:SF1">
    <property type="entry name" value="PHOSPHOPANTETHEINE ADENYLYLTRANSFERASE"/>
    <property type="match status" value="1"/>
</dbReference>
<dbReference type="Pfam" id="PF01467">
    <property type="entry name" value="CTP_transf_like"/>
    <property type="match status" value="1"/>
</dbReference>
<sequence>MKIGIFTGTFDPFTIGHQNIAERALPMFDKLVIAVAMSKLKHATEEITKRVEDIKTVFPKECAELVDEADASKGYRMEVVAYDDLTIDLAHRMGAKFLVRGVRSAKDFEYEREQADINKQLGGVETILLFSDPRYSSISSTLVRELRFFGRDVDEFLPKIKIGGRSV</sequence>
<feature type="binding site" evidence="9">
    <location>
        <position position="41"/>
    </location>
    <ligand>
        <name>substrate</name>
    </ligand>
</feature>
<dbReference type="InterPro" id="IPR004821">
    <property type="entry name" value="Cyt_trans-like"/>
</dbReference>
<comment type="subcellular location">
    <subcellularLocation>
        <location evidence="9">Cytoplasm</location>
    </subcellularLocation>
</comment>
<evidence type="ECO:0000256" key="8">
    <source>
        <dbReference type="ARBA" id="ARBA00029346"/>
    </source>
</evidence>
<gene>
    <name evidence="9 12" type="primary">coaD</name>
    <name evidence="12" type="ORF">DW079_07305</name>
    <name evidence="11" type="ORF">NNC55_04250</name>
</gene>
<comment type="similarity">
    <text evidence="9">Belongs to the bacterial CoaD family.</text>
</comment>
<feature type="binding site" evidence="9">
    <location>
        <position position="100"/>
    </location>
    <ligand>
        <name>substrate</name>
    </ligand>
</feature>
<feature type="binding site" evidence="9">
    <location>
        <begin position="101"/>
        <end position="103"/>
    </location>
    <ligand>
        <name>ATP</name>
        <dbReference type="ChEBI" id="CHEBI:30616"/>
    </ligand>
</feature>
<comment type="caution">
    <text evidence="12">The sequence shown here is derived from an EMBL/GenBank/DDBJ whole genome shotgun (WGS) entry which is preliminary data.</text>
</comment>
<keyword evidence="4 9" id="KW-0547">Nucleotide-binding</keyword>
<dbReference type="GO" id="GO:0015937">
    <property type="term" value="P:coenzyme A biosynthetic process"/>
    <property type="evidence" value="ECO:0007669"/>
    <property type="project" value="UniProtKB-UniRule"/>
</dbReference>
<organism evidence="12 13">
    <name type="scientific">Segatella copri</name>
    <dbReference type="NCBI Taxonomy" id="165179"/>
    <lineage>
        <taxon>Bacteria</taxon>
        <taxon>Pseudomonadati</taxon>
        <taxon>Bacteroidota</taxon>
        <taxon>Bacteroidia</taxon>
        <taxon>Bacteroidales</taxon>
        <taxon>Prevotellaceae</taxon>
        <taxon>Segatella</taxon>
    </lineage>
</organism>
<dbReference type="EMBL" id="JANDWN010000007">
    <property type="protein sequence ID" value="MCP9599168.1"/>
    <property type="molecule type" value="Genomic_DNA"/>
</dbReference>
<dbReference type="EC" id="2.7.7.3" evidence="9"/>
<comment type="cofactor">
    <cofactor evidence="9">
        <name>Mg(2+)</name>
        <dbReference type="ChEBI" id="CHEBI:18420"/>
    </cofactor>
</comment>
<evidence type="ECO:0000256" key="6">
    <source>
        <dbReference type="ARBA" id="ARBA00022842"/>
    </source>
</evidence>
<evidence type="ECO:0000256" key="3">
    <source>
        <dbReference type="ARBA" id="ARBA00022695"/>
    </source>
</evidence>
<dbReference type="GO" id="GO:0004595">
    <property type="term" value="F:pantetheine-phosphate adenylyltransferase activity"/>
    <property type="evidence" value="ECO:0007669"/>
    <property type="project" value="UniProtKB-UniRule"/>
</dbReference>
<feature type="binding site" evidence="9">
    <location>
        <position position="111"/>
    </location>
    <ligand>
        <name>ATP</name>
        <dbReference type="ChEBI" id="CHEBI:30616"/>
    </ligand>
</feature>
<keyword evidence="5 9" id="KW-0067">ATP-binding</keyword>
<evidence type="ECO:0000256" key="9">
    <source>
        <dbReference type="HAMAP-Rule" id="MF_00151"/>
    </source>
</evidence>
<dbReference type="SUPFAM" id="SSF52374">
    <property type="entry name" value="Nucleotidylyl transferase"/>
    <property type="match status" value="1"/>
</dbReference>
<name>A0A3R6FCN2_9BACT</name>
<evidence type="ECO:0000313" key="12">
    <source>
        <dbReference type="EMBL" id="RHK10478.1"/>
    </source>
</evidence>
<evidence type="ECO:0000256" key="5">
    <source>
        <dbReference type="ARBA" id="ARBA00022840"/>
    </source>
</evidence>
<accession>A0A3R6FCN2</accession>
<feature type="binding site" evidence="9">
    <location>
        <begin position="135"/>
        <end position="141"/>
    </location>
    <ligand>
        <name>ATP</name>
        <dbReference type="ChEBI" id="CHEBI:30616"/>
    </ligand>
</feature>
<dbReference type="PRINTS" id="PR01020">
    <property type="entry name" value="LPSBIOSNTHSS"/>
</dbReference>
<feature type="binding site" evidence="9">
    <location>
        <position position="86"/>
    </location>
    <ligand>
        <name>substrate</name>
    </ligand>
</feature>
<keyword evidence="3 9" id="KW-0548">Nucleotidyltransferase</keyword>
<comment type="subunit">
    <text evidence="9">Homohexamer.</text>
</comment>
<evidence type="ECO:0000256" key="1">
    <source>
        <dbReference type="ARBA" id="ARBA00022490"/>
    </source>
</evidence>
<keyword evidence="2 9" id="KW-0808">Transferase</keyword>
<feature type="domain" description="Cytidyltransferase-like" evidence="10">
    <location>
        <begin position="5"/>
        <end position="145"/>
    </location>
</feature>
<evidence type="ECO:0000259" key="10">
    <source>
        <dbReference type="Pfam" id="PF01467"/>
    </source>
</evidence>
<evidence type="ECO:0000256" key="2">
    <source>
        <dbReference type="ARBA" id="ARBA00022679"/>
    </source>
</evidence>
<evidence type="ECO:0000313" key="11">
    <source>
        <dbReference type="EMBL" id="MCP9599168.1"/>
    </source>
</evidence>
<feature type="binding site" evidence="9">
    <location>
        <position position="9"/>
    </location>
    <ligand>
        <name>substrate</name>
    </ligand>
</feature>
<evidence type="ECO:0000256" key="7">
    <source>
        <dbReference type="ARBA" id="ARBA00022993"/>
    </source>
</evidence>